<dbReference type="AlphaFoldDB" id="A0AAU8DLF0"/>
<proteinExistence type="predicted"/>
<feature type="transmembrane region" description="Helical" evidence="1">
    <location>
        <begin position="229"/>
        <end position="247"/>
    </location>
</feature>
<accession>A0AAU8DLF0</accession>
<sequence>MPIWLQAGLWGLLAGGALVVGAVIAWFVRVPQRVSASVMAFGAGVLISALAFDLVDEAETKGGLVATALGFLVGASVYVLANAVLARRGARHRKRSSEHQPSEEDQQGSGAAIAIGALMDGIPESIVLGLSLLSGHGVGVPVLAAIIISNIPEGLSSVAGMKGSGRSARYVFGVWGGIAVASGAAGLLGCLLLQNAAPELIAGITALAAGAILAMIADTMIPEAFERTHLYAGLITTLGFLTAFVISRAG</sequence>
<keyword evidence="1" id="KW-0472">Membrane</keyword>
<evidence type="ECO:0000256" key="1">
    <source>
        <dbReference type="SAM" id="Phobius"/>
    </source>
</evidence>
<protein>
    <submittedName>
        <fullName evidence="2">ZIP family zinc transporter</fullName>
    </submittedName>
</protein>
<feature type="transmembrane region" description="Helical" evidence="1">
    <location>
        <begin position="168"/>
        <end position="193"/>
    </location>
</feature>
<organism evidence="2">
    <name type="scientific">Nakamurella sp. A5-74</name>
    <dbReference type="NCBI Taxonomy" id="3158264"/>
    <lineage>
        <taxon>Bacteria</taxon>
        <taxon>Bacillati</taxon>
        <taxon>Actinomycetota</taxon>
        <taxon>Actinomycetes</taxon>
        <taxon>Nakamurellales</taxon>
        <taxon>Nakamurellaceae</taxon>
        <taxon>Nakamurella</taxon>
    </lineage>
</organism>
<feature type="transmembrane region" description="Helical" evidence="1">
    <location>
        <begin position="64"/>
        <end position="85"/>
    </location>
</feature>
<feature type="transmembrane region" description="Helical" evidence="1">
    <location>
        <begin position="200"/>
        <end position="217"/>
    </location>
</feature>
<gene>
    <name evidence="2" type="ORF">ABLG96_16570</name>
</gene>
<name>A0AAU8DLF0_9ACTN</name>
<evidence type="ECO:0000313" key="2">
    <source>
        <dbReference type="EMBL" id="XCG62818.1"/>
    </source>
</evidence>
<feature type="transmembrane region" description="Helical" evidence="1">
    <location>
        <begin position="126"/>
        <end position="148"/>
    </location>
</feature>
<dbReference type="EMBL" id="CP159218">
    <property type="protein sequence ID" value="XCG62818.1"/>
    <property type="molecule type" value="Genomic_DNA"/>
</dbReference>
<reference evidence="2" key="1">
    <citation type="submission" date="2024-05" db="EMBL/GenBank/DDBJ databases">
        <authorList>
            <person name="Cai S.Y."/>
            <person name="Jin L.M."/>
            <person name="Li H.R."/>
        </authorList>
    </citation>
    <scope>NUCLEOTIDE SEQUENCE</scope>
    <source>
        <strain evidence="2">A5-74</strain>
    </source>
</reference>
<feature type="transmembrane region" description="Helical" evidence="1">
    <location>
        <begin position="34"/>
        <end position="52"/>
    </location>
</feature>
<keyword evidence="1" id="KW-0812">Transmembrane</keyword>
<dbReference type="RefSeq" id="WP_353648433.1">
    <property type="nucleotide sequence ID" value="NZ_CP159218.1"/>
</dbReference>
<feature type="transmembrane region" description="Helical" evidence="1">
    <location>
        <begin position="6"/>
        <end position="27"/>
    </location>
</feature>
<keyword evidence="1" id="KW-1133">Transmembrane helix</keyword>